<organism evidence="2 3">
    <name type="scientific">Zymoseptoria tritici ST99CH_1E4</name>
    <dbReference type="NCBI Taxonomy" id="1276532"/>
    <lineage>
        <taxon>Eukaryota</taxon>
        <taxon>Fungi</taxon>
        <taxon>Dikarya</taxon>
        <taxon>Ascomycota</taxon>
        <taxon>Pezizomycotina</taxon>
        <taxon>Dothideomycetes</taxon>
        <taxon>Dothideomycetidae</taxon>
        <taxon>Mycosphaerellales</taxon>
        <taxon>Mycosphaerellaceae</taxon>
        <taxon>Zymoseptoria</taxon>
    </lineage>
</organism>
<accession>A0A2H1H915</accession>
<evidence type="ECO:0000313" key="2">
    <source>
        <dbReference type="EMBL" id="SMR62335.1"/>
    </source>
</evidence>
<proteinExistence type="predicted"/>
<reference evidence="3" key="1">
    <citation type="submission" date="2017-05" db="EMBL/GenBank/DDBJ databases">
        <authorList>
            <person name="Song R."/>
            <person name="Chenine A.L."/>
            <person name="Ruprecht R.M."/>
        </authorList>
    </citation>
    <scope>NUCLEOTIDE SEQUENCE [LARGE SCALE GENOMIC DNA]</scope>
</reference>
<sequence>MATSVEQWASNVCQAVQAAQHTAKHGHGRSTPHGTAFQREPSELEEHPSKKLRTSAPAAPNDYQSKSDSSTASSHTIGRSYTSPPTVESDGNTASSHTIGRSYTSPPSVESNGSTASSHTIGRSYTSPPSVESDGSTASSHTIGRSYTSPPTVESDGSTASSRTLIFQKVRGCTQDAEDTSATLKDET</sequence>
<dbReference type="Proteomes" id="UP000245764">
    <property type="component" value="Chromosome 15"/>
</dbReference>
<feature type="compositionally biased region" description="Polar residues" evidence="1">
    <location>
        <begin position="75"/>
        <end position="160"/>
    </location>
</feature>
<feature type="region of interest" description="Disordered" evidence="1">
    <location>
        <begin position="17"/>
        <end position="160"/>
    </location>
</feature>
<dbReference type="EMBL" id="LT854267">
    <property type="protein sequence ID" value="SMR62335.1"/>
    <property type="molecule type" value="Genomic_DNA"/>
</dbReference>
<gene>
    <name evidence="2" type="ORF">ZT1E4_G11649</name>
</gene>
<protein>
    <submittedName>
        <fullName evidence="2">Uncharacterized protein</fullName>
    </submittedName>
</protein>
<feature type="compositionally biased region" description="Basic and acidic residues" evidence="1">
    <location>
        <begin position="40"/>
        <end position="49"/>
    </location>
</feature>
<evidence type="ECO:0000313" key="3">
    <source>
        <dbReference type="Proteomes" id="UP000245764"/>
    </source>
</evidence>
<dbReference type="AlphaFoldDB" id="A0A2H1H915"/>
<evidence type="ECO:0000256" key="1">
    <source>
        <dbReference type="SAM" id="MobiDB-lite"/>
    </source>
</evidence>
<name>A0A2H1H915_ZYMTR</name>